<evidence type="ECO:0000259" key="1">
    <source>
        <dbReference type="Pfam" id="PF13453"/>
    </source>
</evidence>
<dbReference type="Pfam" id="PF13453">
    <property type="entry name" value="Zn_ribbon_TFIIB"/>
    <property type="match status" value="1"/>
</dbReference>
<accession>A0A849V9M8</accession>
<dbReference type="EMBL" id="JABBPG010000002">
    <property type="protein sequence ID" value="NOU50062.1"/>
    <property type="molecule type" value="Genomic_DNA"/>
</dbReference>
<dbReference type="InterPro" id="IPR027392">
    <property type="entry name" value="TF_Znf"/>
</dbReference>
<protein>
    <submittedName>
        <fullName evidence="2">Zf-TFIIB domain-containing protein</fullName>
    </submittedName>
</protein>
<proteinExistence type="predicted"/>
<evidence type="ECO:0000313" key="3">
    <source>
        <dbReference type="Proteomes" id="UP000586305"/>
    </source>
</evidence>
<organism evidence="2 3">
    <name type="scientific">Pseudoalteromonas caenipelagi</name>
    <dbReference type="NCBI Taxonomy" id="2726988"/>
    <lineage>
        <taxon>Bacteria</taxon>
        <taxon>Pseudomonadati</taxon>
        <taxon>Pseudomonadota</taxon>
        <taxon>Gammaproteobacteria</taxon>
        <taxon>Alteromonadales</taxon>
        <taxon>Pseudoalteromonadaceae</taxon>
        <taxon>Pseudoalteromonas</taxon>
    </lineage>
</organism>
<dbReference type="RefSeq" id="WP_171625143.1">
    <property type="nucleotide sequence ID" value="NZ_JABBPG010000002.1"/>
</dbReference>
<comment type="caution">
    <text evidence="2">The sequence shown here is derived from an EMBL/GenBank/DDBJ whole genome shotgun (WGS) entry which is preliminary data.</text>
</comment>
<reference evidence="2 3" key="1">
    <citation type="submission" date="2020-04" db="EMBL/GenBank/DDBJ databases">
        <title>Pseudoalteromonas caenipelagi sp. nov., isolated from a tidal flat.</title>
        <authorList>
            <person name="Park S."/>
            <person name="Yoon J.-H."/>
        </authorList>
    </citation>
    <scope>NUCLEOTIDE SEQUENCE [LARGE SCALE GENOMIC DNA]</scope>
    <source>
        <strain evidence="2 3">JBTF-M23</strain>
    </source>
</reference>
<sequence>MNCTSCKNGALVPSFIDGLFRAHTCDYCGGNWLLIEDYVAWKERNPQYQFKCDVSFEESEVTDTRVALLCPASGTFMRKFKITAEHVHKLDYSSATGGLWLDKGEWELLKQEGIAGCLNAVITPNWQRWIRQDNTKQSLSDNYRAKFGDEVYDKVQEIRTWLLSQEQKADLRAYLLAEDPYSAQK</sequence>
<gene>
    <name evidence="2" type="ORF">HG263_05855</name>
</gene>
<dbReference type="AlphaFoldDB" id="A0A849V9M8"/>
<keyword evidence="3" id="KW-1185">Reference proteome</keyword>
<dbReference type="Proteomes" id="UP000586305">
    <property type="component" value="Unassembled WGS sequence"/>
</dbReference>
<evidence type="ECO:0000313" key="2">
    <source>
        <dbReference type="EMBL" id="NOU50062.1"/>
    </source>
</evidence>
<name>A0A849V9M8_9GAMM</name>
<feature type="domain" description="Transcription factor zinc-finger" evidence="1">
    <location>
        <begin position="2"/>
        <end position="44"/>
    </location>
</feature>